<gene>
    <name evidence="2" type="ORF">P4T90_23225</name>
</gene>
<organism evidence="2 3">
    <name type="scientific">Heyndrickxia acidicola</name>
    <dbReference type="NCBI Taxonomy" id="209389"/>
    <lineage>
        <taxon>Bacteria</taxon>
        <taxon>Bacillati</taxon>
        <taxon>Bacillota</taxon>
        <taxon>Bacilli</taxon>
        <taxon>Bacillales</taxon>
        <taxon>Bacillaceae</taxon>
        <taxon>Heyndrickxia</taxon>
    </lineage>
</organism>
<accession>A0ABU6MQN2</accession>
<sequence length="72" mass="7245">MPAIIGPLQIFNVGGGVVQFGDAAVVSPKTSTKTTTGSGAFNTGAFIITNNIVSANPTIDSNLVDQPIIGNN</sequence>
<dbReference type="PANTHER" id="PTHR37808">
    <property type="entry name" value="SPORE GERMINATION PROTEIN-LIKE PROTEIN YDZR-RELATED"/>
    <property type="match status" value="1"/>
</dbReference>
<reference evidence="2 3" key="1">
    <citation type="submission" date="2023-03" db="EMBL/GenBank/DDBJ databases">
        <title>Bacillus Genome Sequencing.</title>
        <authorList>
            <person name="Dunlap C."/>
        </authorList>
    </citation>
    <scope>NUCLEOTIDE SEQUENCE [LARGE SCALE GENOMIC DNA]</scope>
    <source>
        <strain evidence="2 3">B-23453</strain>
    </source>
</reference>
<keyword evidence="3" id="KW-1185">Reference proteome</keyword>
<dbReference type="PANTHER" id="PTHR37808:SF1">
    <property type="entry name" value="SPORE GERMINATION PROTEIN-LIKE PROTEIN YDZR"/>
    <property type="match status" value="1"/>
</dbReference>
<protein>
    <submittedName>
        <fullName evidence="2">Spore germination protein</fullName>
    </submittedName>
</protein>
<name>A0ABU6MQN2_9BACI</name>
<comment type="caution">
    <text evidence="2">The sequence shown here is derived from an EMBL/GenBank/DDBJ whole genome shotgun (WGS) entry which is preliminary data.</text>
</comment>
<dbReference type="EMBL" id="JARMAB010000044">
    <property type="protein sequence ID" value="MED1205948.1"/>
    <property type="molecule type" value="Genomic_DNA"/>
</dbReference>
<evidence type="ECO:0000313" key="2">
    <source>
        <dbReference type="EMBL" id="MED1205948.1"/>
    </source>
</evidence>
<dbReference type="Pfam" id="PF10676">
    <property type="entry name" value="gerPA"/>
    <property type="match status" value="1"/>
</dbReference>
<evidence type="ECO:0000256" key="1">
    <source>
        <dbReference type="ARBA" id="ARBA00008103"/>
    </source>
</evidence>
<comment type="similarity">
    <text evidence="1">Belongs to the GerPA/GerPF family.</text>
</comment>
<evidence type="ECO:0000313" key="3">
    <source>
        <dbReference type="Proteomes" id="UP001341444"/>
    </source>
</evidence>
<proteinExistence type="inferred from homology"/>
<dbReference type="RefSeq" id="WP_066269900.1">
    <property type="nucleotide sequence ID" value="NZ_JARMAB010000044.1"/>
</dbReference>
<dbReference type="Proteomes" id="UP001341444">
    <property type="component" value="Unassembled WGS sequence"/>
</dbReference>
<dbReference type="InterPro" id="IPR019618">
    <property type="entry name" value="Spore_germination_GerPA"/>
</dbReference>